<organism evidence="2">
    <name type="scientific">uncultured Blastococcus sp</name>
    <dbReference type="NCBI Taxonomy" id="217144"/>
    <lineage>
        <taxon>Bacteria</taxon>
        <taxon>Bacillati</taxon>
        <taxon>Actinomycetota</taxon>
        <taxon>Actinomycetes</taxon>
        <taxon>Geodermatophilales</taxon>
        <taxon>Geodermatophilaceae</taxon>
        <taxon>Blastococcus</taxon>
        <taxon>environmental samples</taxon>
    </lineage>
</organism>
<feature type="compositionally biased region" description="Basic and acidic residues" evidence="1">
    <location>
        <begin position="245"/>
        <end position="257"/>
    </location>
</feature>
<feature type="non-terminal residue" evidence="2">
    <location>
        <position position="257"/>
    </location>
</feature>
<feature type="compositionally biased region" description="Low complexity" evidence="1">
    <location>
        <begin position="1"/>
        <end position="10"/>
    </location>
</feature>
<dbReference type="AlphaFoldDB" id="A0A6J4HZE4"/>
<feature type="compositionally biased region" description="Basic residues" evidence="1">
    <location>
        <begin position="11"/>
        <end position="24"/>
    </location>
</feature>
<dbReference type="EMBL" id="CADCTI010000123">
    <property type="protein sequence ID" value="CAA9237289.1"/>
    <property type="molecule type" value="Genomic_DNA"/>
</dbReference>
<feature type="compositionally biased region" description="Basic and acidic residues" evidence="1">
    <location>
        <begin position="193"/>
        <end position="207"/>
    </location>
</feature>
<feature type="compositionally biased region" description="Basic and acidic residues" evidence="1">
    <location>
        <begin position="99"/>
        <end position="119"/>
    </location>
</feature>
<proteinExistence type="predicted"/>
<accession>A0A6J4HZE4</accession>
<feature type="non-terminal residue" evidence="2">
    <location>
        <position position="1"/>
    </location>
</feature>
<evidence type="ECO:0000313" key="2">
    <source>
        <dbReference type="EMBL" id="CAA9237289.1"/>
    </source>
</evidence>
<sequence>EPLGDRPPGAGRRRRGSHRQHRRPGVADQLPGAARRRHSSGDRQHHQHRGPGHRGHRIGERLPAGADGAGPAARAAGGGRRARRGRGCGAAPAHPVRRLRTDRPVADRRRLTCDPDRPATTRARRGGGAGPRRPATPRPLVAARRGLPHLDLRRLLRRRGRRAHAGPVPAHHRRGTPAQQRDAQRHPRGGQQRRGDRLRPLRLDRLVGRAAAGTGAVPRLAARPAHRAAGSPDGAAPDHRPRRPGSRDLPRDRGLPL</sequence>
<feature type="region of interest" description="Disordered" evidence="1">
    <location>
        <begin position="1"/>
        <end position="257"/>
    </location>
</feature>
<protein>
    <submittedName>
        <fullName evidence="2">Uncharacterized UPF0721 integral membrane protein</fullName>
    </submittedName>
</protein>
<feature type="compositionally biased region" description="Low complexity" evidence="1">
    <location>
        <begin position="61"/>
        <end position="75"/>
    </location>
</feature>
<evidence type="ECO:0000256" key="1">
    <source>
        <dbReference type="SAM" id="MobiDB-lite"/>
    </source>
</evidence>
<reference evidence="2" key="1">
    <citation type="submission" date="2020-02" db="EMBL/GenBank/DDBJ databases">
        <authorList>
            <person name="Meier V. D."/>
        </authorList>
    </citation>
    <scope>NUCLEOTIDE SEQUENCE</scope>
    <source>
        <strain evidence="2">AVDCRST_MAG57</strain>
    </source>
</reference>
<feature type="compositionally biased region" description="Basic residues" evidence="1">
    <location>
        <begin position="155"/>
        <end position="175"/>
    </location>
</feature>
<name>A0A6J4HZE4_9ACTN</name>
<gene>
    <name evidence="2" type="ORF">AVDCRST_MAG57-1426</name>
</gene>
<feature type="compositionally biased region" description="Low complexity" evidence="1">
    <location>
        <begin position="216"/>
        <end position="232"/>
    </location>
</feature>
<feature type="compositionally biased region" description="Basic residues" evidence="1">
    <location>
        <begin position="45"/>
        <end position="56"/>
    </location>
</feature>